<comment type="caution">
    <text evidence="1">The sequence shown here is derived from an EMBL/GenBank/DDBJ whole genome shotgun (WGS) entry which is preliminary data.</text>
</comment>
<accession>A0A1G2M516</accession>
<sequence>MSQREHNKAVISELQKINEMIDRKIIRGENYRMESKRHFELLRMLKRARSRWNLHNLLSALTLF</sequence>
<protein>
    <submittedName>
        <fullName evidence="1">Uncharacterized protein</fullName>
    </submittedName>
</protein>
<dbReference type="Proteomes" id="UP000178873">
    <property type="component" value="Unassembled WGS sequence"/>
</dbReference>
<proteinExistence type="predicted"/>
<evidence type="ECO:0000313" key="2">
    <source>
        <dbReference type="Proteomes" id="UP000178873"/>
    </source>
</evidence>
<dbReference type="EMBL" id="MHRF01000007">
    <property type="protein sequence ID" value="OHA18189.1"/>
    <property type="molecule type" value="Genomic_DNA"/>
</dbReference>
<organism evidence="1 2">
    <name type="scientific">Candidatus Taylorbacteria bacterium RIFCSPHIGHO2_01_FULL_46_22b</name>
    <dbReference type="NCBI Taxonomy" id="1802301"/>
    <lineage>
        <taxon>Bacteria</taxon>
        <taxon>Candidatus Tayloriibacteriota</taxon>
    </lineage>
</organism>
<evidence type="ECO:0000313" key="1">
    <source>
        <dbReference type="EMBL" id="OHA18189.1"/>
    </source>
</evidence>
<reference evidence="1 2" key="1">
    <citation type="journal article" date="2016" name="Nat. Commun.">
        <title>Thousands of microbial genomes shed light on interconnected biogeochemical processes in an aquifer system.</title>
        <authorList>
            <person name="Anantharaman K."/>
            <person name="Brown C.T."/>
            <person name="Hug L.A."/>
            <person name="Sharon I."/>
            <person name="Castelle C.J."/>
            <person name="Probst A.J."/>
            <person name="Thomas B.C."/>
            <person name="Singh A."/>
            <person name="Wilkins M.J."/>
            <person name="Karaoz U."/>
            <person name="Brodie E.L."/>
            <person name="Williams K.H."/>
            <person name="Hubbard S.S."/>
            <person name="Banfield J.F."/>
        </authorList>
    </citation>
    <scope>NUCLEOTIDE SEQUENCE [LARGE SCALE GENOMIC DNA]</scope>
</reference>
<name>A0A1G2M516_9BACT</name>
<dbReference type="AlphaFoldDB" id="A0A1G2M516"/>
<dbReference type="STRING" id="1802301.A2664_01825"/>
<gene>
    <name evidence="1" type="ORF">A2664_01825</name>
</gene>